<evidence type="ECO:0000313" key="1">
    <source>
        <dbReference type="EMBL" id="KAI7793852.1"/>
    </source>
</evidence>
<dbReference type="InterPro" id="IPR036397">
    <property type="entry name" value="RNaseH_sf"/>
</dbReference>
<dbReference type="Gene3D" id="3.30.420.10">
    <property type="entry name" value="Ribonuclease H-like superfamily/Ribonuclease H"/>
    <property type="match status" value="1"/>
</dbReference>
<dbReference type="GO" id="GO:0003676">
    <property type="term" value="F:nucleic acid binding"/>
    <property type="evidence" value="ECO:0007669"/>
    <property type="project" value="InterPro"/>
</dbReference>
<dbReference type="CDD" id="cd09275">
    <property type="entry name" value="RNase_HI_RT_DIRS1"/>
    <property type="match status" value="1"/>
</dbReference>
<dbReference type="AlphaFoldDB" id="A0A9W7TCZ1"/>
<evidence type="ECO:0000313" key="2">
    <source>
        <dbReference type="Proteomes" id="UP001059041"/>
    </source>
</evidence>
<dbReference type="InterPro" id="IPR052055">
    <property type="entry name" value="Hepadnavirus_pol/RT"/>
</dbReference>
<accession>A0A9W7TCZ1</accession>
<organism evidence="1 2">
    <name type="scientific">Triplophysa rosa</name>
    <name type="common">Cave loach</name>
    <dbReference type="NCBI Taxonomy" id="992332"/>
    <lineage>
        <taxon>Eukaryota</taxon>
        <taxon>Metazoa</taxon>
        <taxon>Chordata</taxon>
        <taxon>Craniata</taxon>
        <taxon>Vertebrata</taxon>
        <taxon>Euteleostomi</taxon>
        <taxon>Actinopterygii</taxon>
        <taxon>Neopterygii</taxon>
        <taxon>Teleostei</taxon>
        <taxon>Ostariophysi</taxon>
        <taxon>Cypriniformes</taxon>
        <taxon>Nemacheilidae</taxon>
        <taxon>Triplophysa</taxon>
    </lineage>
</organism>
<sequence length="561" mass="63441">MILSLRSQAAAAGEFFSLRAQTTVQKICLNCKKEQPLKQRLKKKLQRFDEKREEWVVVHKKNHNIASIKDEAIVMNLQLTIQTVRDAHLTANSDTSGTLLPMGEYLDQNQKVLTDGMARQSETGKDQENPRPATTTHEVSQPLVAYRYLLTSESGRAKCPLCSTVHVPDQQGTGVVEGHHWLCGYRVYLSLPEGWTGLCALVQLHGSAIILPHRSMENQQRIRRDLINFMRESPVPKNHHIWTIAEKLVAAFLPALGMESLMEEVEITRYELSSFINTTEIMMEGIREELMPLEQQGTSCDDGCLPAGMGCRVQRARSVRRWTSPRLHWHINCLELLAGLLALKRLQPLMQGEHILVRSDSTTAVAYIKRQGGIRSRQLTQLAQRLLWSQQVISSLQATHIPGDLNQTADALSRQSTPRGEWRLHPRAVRLIWEQFGQAQEDLLPPRTPHCPLWYSATEGPLSTDTLAHSWPRGKRKYAFPPVSQLITLHLTPCDPLDNTSNQVEVRTTQVEETRNMQVEQISTTVKQMSTTVEQMNTTVELVEQISTTVGLVEQMSATVE</sequence>
<gene>
    <name evidence="1" type="ORF">IRJ41_000489</name>
</gene>
<proteinExistence type="predicted"/>
<keyword evidence="2" id="KW-1185">Reference proteome</keyword>
<dbReference type="PANTHER" id="PTHR33050:SF7">
    <property type="entry name" value="RIBONUCLEASE H"/>
    <property type="match status" value="1"/>
</dbReference>
<protein>
    <recommendedName>
        <fullName evidence="3">RNase H type-1 domain-containing protein</fullName>
    </recommendedName>
</protein>
<dbReference type="SUPFAM" id="SSF53098">
    <property type="entry name" value="Ribonuclease H-like"/>
    <property type="match status" value="1"/>
</dbReference>
<name>A0A9W7TCZ1_TRIRA</name>
<comment type="caution">
    <text evidence="1">The sequence shown here is derived from an EMBL/GenBank/DDBJ whole genome shotgun (WGS) entry which is preliminary data.</text>
</comment>
<reference evidence="1" key="1">
    <citation type="submission" date="2021-02" db="EMBL/GenBank/DDBJ databases">
        <title>Comparative genomics reveals that relaxation of natural selection precedes convergent phenotypic evolution of cavefish.</title>
        <authorList>
            <person name="Peng Z."/>
        </authorList>
    </citation>
    <scope>NUCLEOTIDE SEQUENCE</scope>
    <source>
        <tissue evidence="1">Muscle</tissue>
    </source>
</reference>
<dbReference type="EMBL" id="JAFHDT010000021">
    <property type="protein sequence ID" value="KAI7793852.1"/>
    <property type="molecule type" value="Genomic_DNA"/>
</dbReference>
<evidence type="ECO:0008006" key="3">
    <source>
        <dbReference type="Google" id="ProtNLM"/>
    </source>
</evidence>
<dbReference type="Proteomes" id="UP001059041">
    <property type="component" value="Linkage Group LG21"/>
</dbReference>
<dbReference type="PANTHER" id="PTHR33050">
    <property type="entry name" value="REVERSE TRANSCRIPTASE DOMAIN-CONTAINING PROTEIN"/>
    <property type="match status" value="1"/>
</dbReference>
<dbReference type="InterPro" id="IPR012337">
    <property type="entry name" value="RNaseH-like_sf"/>
</dbReference>